<dbReference type="AlphaFoldDB" id="A0A821GW05"/>
<gene>
    <name evidence="1" type="ORF">FME351_LOCUS14858</name>
    <name evidence="2" type="ORF">TSG867_LOCUS31990</name>
</gene>
<dbReference type="Proteomes" id="UP000663862">
    <property type="component" value="Unassembled WGS sequence"/>
</dbReference>
<accession>A0A821GW05</accession>
<reference evidence="2" key="1">
    <citation type="submission" date="2021-02" db="EMBL/GenBank/DDBJ databases">
        <authorList>
            <person name="Nowell W R."/>
        </authorList>
    </citation>
    <scope>NUCLEOTIDE SEQUENCE</scope>
</reference>
<sequence length="179" mass="20171">MGKKNFKDLYRRIKSEFGSVSCKTSYFCDKFNASSNYAGAIIYSIDGKFKWENQEGGKANGFKGRSFYIIIQCTDDWPVEHLKAAGQGRVHDYLLKNVMGIEYDQDRIACGGFAYVNGELRFSSVWLNGRSQTGAESDGNKMLSDLEKVLVTHCFEEYKKHGGNHAFSVPSCIDRILSN</sequence>
<dbReference type="Proteomes" id="UP000663869">
    <property type="component" value="Unassembled WGS sequence"/>
</dbReference>
<evidence type="ECO:0000313" key="2">
    <source>
        <dbReference type="EMBL" id="CAF4673434.1"/>
    </source>
</evidence>
<dbReference type="EMBL" id="CAJOBQ010006568">
    <property type="protein sequence ID" value="CAF4673434.1"/>
    <property type="molecule type" value="Genomic_DNA"/>
</dbReference>
<evidence type="ECO:0000313" key="1">
    <source>
        <dbReference type="EMBL" id="CAF3471433.1"/>
    </source>
</evidence>
<evidence type="ECO:0000313" key="3">
    <source>
        <dbReference type="Proteomes" id="UP000663862"/>
    </source>
</evidence>
<protein>
    <submittedName>
        <fullName evidence="2">Uncharacterized protein</fullName>
    </submittedName>
</protein>
<dbReference type="EMBL" id="CAJNYU010001821">
    <property type="protein sequence ID" value="CAF3471433.1"/>
    <property type="molecule type" value="Genomic_DNA"/>
</dbReference>
<proteinExistence type="predicted"/>
<comment type="caution">
    <text evidence="2">The sequence shown here is derived from an EMBL/GenBank/DDBJ whole genome shotgun (WGS) entry which is preliminary data.</text>
</comment>
<name>A0A821GW05_9BILA</name>
<organism evidence="2 3">
    <name type="scientific">Rotaria socialis</name>
    <dbReference type="NCBI Taxonomy" id="392032"/>
    <lineage>
        <taxon>Eukaryota</taxon>
        <taxon>Metazoa</taxon>
        <taxon>Spiralia</taxon>
        <taxon>Gnathifera</taxon>
        <taxon>Rotifera</taxon>
        <taxon>Eurotatoria</taxon>
        <taxon>Bdelloidea</taxon>
        <taxon>Philodinida</taxon>
        <taxon>Philodinidae</taxon>
        <taxon>Rotaria</taxon>
    </lineage>
</organism>